<dbReference type="Gene3D" id="3.30.40.10">
    <property type="entry name" value="Zinc/RING finger domain, C3HC4 (zinc finger)"/>
    <property type="match status" value="2"/>
</dbReference>
<keyword evidence="2 4" id="KW-0863">Zinc-finger</keyword>
<dbReference type="GO" id="GO:0061630">
    <property type="term" value="F:ubiquitin protein ligase activity"/>
    <property type="evidence" value="ECO:0007669"/>
    <property type="project" value="TreeGrafter"/>
</dbReference>
<feature type="region of interest" description="Disordered" evidence="5">
    <location>
        <begin position="228"/>
        <end position="264"/>
    </location>
</feature>
<dbReference type="OMA" id="KCISEWF"/>
<dbReference type="GO" id="GO:0006511">
    <property type="term" value="P:ubiquitin-dependent protein catabolic process"/>
    <property type="evidence" value="ECO:0007669"/>
    <property type="project" value="TreeGrafter"/>
</dbReference>
<dbReference type="PANTHER" id="PTHR45931:SF3">
    <property type="entry name" value="RING ZINC FINGER-CONTAINING PROTEIN"/>
    <property type="match status" value="1"/>
</dbReference>
<dbReference type="Pfam" id="PF13639">
    <property type="entry name" value="zf-RING_2"/>
    <property type="match status" value="1"/>
</dbReference>
<keyword evidence="1" id="KW-0479">Metal-binding</keyword>
<accession>I7M2N0</accession>
<sequence>MNNSQQDQGNFCSFCQKRVSNYELHVIQCQKQNRQAQQNLQNNMSSNSNKPQQSQDAFMKQSPSKNRDTQYSYQANEVISDNLRDVNNRNMFGQQNVQQQSNQSQRQGNSGQFNNEYDPQNLNYQRNNGNMSYYHPLEQSQDETVKCPNCDTILTIEMVSIHVETCPNKEIQCQFCRQLFPQCIMNDHLDVCDQALNQQQQQSQLRRNGNFSSNNNRNQNRQPIFQQQHSRNDNNNQRQQQRQNSYQNQEEQEMSFQRQGSSNPLQAERVHPLELLFLGLRGNRSNRRQGIGSDLFQILIPLMQQSQNRQFQYFLSHGNMEGFDYSNDGGLNENQLKDFPVHKFQKKPGMSQDLLNCPVCLCEFEEGEEVKILDCCHSYHSNCIDEWLKKNTHCPVCKQDMKQFV</sequence>
<feature type="domain" description="RING-type" evidence="6">
    <location>
        <begin position="357"/>
        <end position="398"/>
    </location>
</feature>
<feature type="compositionally biased region" description="Polar residues" evidence="5">
    <location>
        <begin position="117"/>
        <end position="128"/>
    </location>
</feature>
<dbReference type="PROSITE" id="PS50089">
    <property type="entry name" value="ZF_RING_2"/>
    <property type="match status" value="1"/>
</dbReference>
<feature type="compositionally biased region" description="Low complexity" evidence="5">
    <location>
        <begin position="95"/>
        <end position="115"/>
    </location>
</feature>
<gene>
    <name evidence="7" type="ORF">TTHERM_00310220</name>
</gene>
<dbReference type="CDD" id="cd16454">
    <property type="entry name" value="RING-H2_PA-TM-RING"/>
    <property type="match status" value="1"/>
</dbReference>
<evidence type="ECO:0000256" key="1">
    <source>
        <dbReference type="ARBA" id="ARBA00022723"/>
    </source>
</evidence>
<dbReference type="RefSeq" id="XP_001021098.3">
    <property type="nucleotide sequence ID" value="XM_001021098.4"/>
</dbReference>
<evidence type="ECO:0000256" key="4">
    <source>
        <dbReference type="PROSITE-ProRule" id="PRU00175"/>
    </source>
</evidence>
<dbReference type="AlphaFoldDB" id="I7M2N0"/>
<dbReference type="SMART" id="SM00184">
    <property type="entry name" value="RING"/>
    <property type="match status" value="1"/>
</dbReference>
<protein>
    <submittedName>
        <fullName evidence="7">C3HC4 type (RING finger) zinc finger protein</fullName>
    </submittedName>
</protein>
<dbReference type="GeneID" id="7842761"/>
<dbReference type="InterPro" id="IPR001841">
    <property type="entry name" value="Znf_RING"/>
</dbReference>
<evidence type="ECO:0000313" key="7">
    <source>
        <dbReference type="EMBL" id="EAS00853.3"/>
    </source>
</evidence>
<proteinExistence type="predicted"/>
<evidence type="ECO:0000313" key="8">
    <source>
        <dbReference type="Proteomes" id="UP000009168"/>
    </source>
</evidence>
<dbReference type="HOGENOM" id="CLU_680618_0_0_1"/>
<dbReference type="OrthoDB" id="422021at2759"/>
<organism evidence="7 8">
    <name type="scientific">Tetrahymena thermophila (strain SB210)</name>
    <dbReference type="NCBI Taxonomy" id="312017"/>
    <lineage>
        <taxon>Eukaryota</taxon>
        <taxon>Sar</taxon>
        <taxon>Alveolata</taxon>
        <taxon>Ciliophora</taxon>
        <taxon>Intramacronucleata</taxon>
        <taxon>Oligohymenophorea</taxon>
        <taxon>Hymenostomatida</taxon>
        <taxon>Tetrahymenina</taxon>
        <taxon>Tetrahymenidae</taxon>
        <taxon>Tetrahymena</taxon>
    </lineage>
</organism>
<dbReference type="eggNOG" id="KOG0800">
    <property type="taxonomic scope" value="Eukaryota"/>
</dbReference>
<reference evidence="8" key="1">
    <citation type="journal article" date="2006" name="PLoS Biol.">
        <title>Macronuclear genome sequence of the ciliate Tetrahymena thermophila, a model eukaryote.</title>
        <authorList>
            <person name="Eisen J.A."/>
            <person name="Coyne R.S."/>
            <person name="Wu M."/>
            <person name="Wu D."/>
            <person name="Thiagarajan M."/>
            <person name="Wortman J.R."/>
            <person name="Badger J.H."/>
            <person name="Ren Q."/>
            <person name="Amedeo P."/>
            <person name="Jones K.M."/>
            <person name="Tallon L.J."/>
            <person name="Delcher A.L."/>
            <person name="Salzberg S.L."/>
            <person name="Silva J.C."/>
            <person name="Haas B.J."/>
            <person name="Majoros W.H."/>
            <person name="Farzad M."/>
            <person name="Carlton J.M."/>
            <person name="Smith R.K. Jr."/>
            <person name="Garg J."/>
            <person name="Pearlman R.E."/>
            <person name="Karrer K.M."/>
            <person name="Sun L."/>
            <person name="Manning G."/>
            <person name="Elde N.C."/>
            <person name="Turkewitz A.P."/>
            <person name="Asai D.J."/>
            <person name="Wilkes D.E."/>
            <person name="Wang Y."/>
            <person name="Cai H."/>
            <person name="Collins K."/>
            <person name="Stewart B.A."/>
            <person name="Lee S.R."/>
            <person name="Wilamowska K."/>
            <person name="Weinberg Z."/>
            <person name="Ruzzo W.L."/>
            <person name="Wloga D."/>
            <person name="Gaertig J."/>
            <person name="Frankel J."/>
            <person name="Tsao C.-C."/>
            <person name="Gorovsky M.A."/>
            <person name="Keeling P.J."/>
            <person name="Waller R.F."/>
            <person name="Patron N.J."/>
            <person name="Cherry J.M."/>
            <person name="Stover N.A."/>
            <person name="Krieger C.J."/>
            <person name="del Toro C."/>
            <person name="Ryder H.F."/>
            <person name="Williamson S.C."/>
            <person name="Barbeau R.A."/>
            <person name="Hamilton E.P."/>
            <person name="Orias E."/>
        </authorList>
    </citation>
    <scope>NUCLEOTIDE SEQUENCE [LARGE SCALE GENOMIC DNA]</scope>
    <source>
        <strain evidence="8">SB210</strain>
    </source>
</reference>
<dbReference type="InParanoid" id="I7M2N0"/>
<keyword evidence="3" id="KW-0862">Zinc</keyword>
<feature type="compositionally biased region" description="Low complexity" evidence="5">
    <location>
        <begin position="228"/>
        <end position="249"/>
    </location>
</feature>
<dbReference type="GO" id="GO:0005634">
    <property type="term" value="C:nucleus"/>
    <property type="evidence" value="ECO:0007669"/>
    <property type="project" value="TreeGrafter"/>
</dbReference>
<dbReference type="SUPFAM" id="SSF57850">
    <property type="entry name" value="RING/U-box"/>
    <property type="match status" value="1"/>
</dbReference>
<feature type="region of interest" description="Disordered" evidence="5">
    <location>
        <begin position="37"/>
        <end position="70"/>
    </location>
</feature>
<dbReference type="GO" id="GO:0008270">
    <property type="term" value="F:zinc ion binding"/>
    <property type="evidence" value="ECO:0007669"/>
    <property type="project" value="UniProtKB-KW"/>
</dbReference>
<dbReference type="InterPro" id="IPR051834">
    <property type="entry name" value="RING_finger_E3_ligase"/>
</dbReference>
<dbReference type="PANTHER" id="PTHR45931">
    <property type="entry name" value="SI:CH211-59O9.10"/>
    <property type="match status" value="1"/>
</dbReference>
<dbReference type="EMBL" id="GG662608">
    <property type="protein sequence ID" value="EAS00853.3"/>
    <property type="molecule type" value="Genomic_DNA"/>
</dbReference>
<feature type="region of interest" description="Disordered" evidence="5">
    <location>
        <begin position="95"/>
        <end position="128"/>
    </location>
</feature>
<dbReference type="InterPro" id="IPR013083">
    <property type="entry name" value="Znf_RING/FYVE/PHD"/>
</dbReference>
<keyword evidence="8" id="KW-1185">Reference proteome</keyword>
<dbReference type="STRING" id="312017.I7M2N0"/>
<dbReference type="KEGG" id="tet:TTHERM_00310220"/>
<evidence type="ECO:0000256" key="2">
    <source>
        <dbReference type="ARBA" id="ARBA00022771"/>
    </source>
</evidence>
<dbReference type="Proteomes" id="UP000009168">
    <property type="component" value="Unassembled WGS sequence"/>
</dbReference>
<name>I7M2N0_TETTS</name>
<feature type="compositionally biased region" description="Low complexity" evidence="5">
    <location>
        <begin position="37"/>
        <end position="49"/>
    </location>
</feature>
<evidence type="ECO:0000256" key="3">
    <source>
        <dbReference type="ARBA" id="ARBA00022833"/>
    </source>
</evidence>
<feature type="compositionally biased region" description="Polar residues" evidence="5">
    <location>
        <begin position="50"/>
        <end position="70"/>
    </location>
</feature>
<evidence type="ECO:0000259" key="6">
    <source>
        <dbReference type="PROSITE" id="PS50089"/>
    </source>
</evidence>
<evidence type="ECO:0000256" key="5">
    <source>
        <dbReference type="SAM" id="MobiDB-lite"/>
    </source>
</evidence>